<name>A0A0D0A4C8_9AGAM</name>
<feature type="compositionally biased region" description="Basic residues" evidence="1">
    <location>
        <begin position="51"/>
        <end position="62"/>
    </location>
</feature>
<feature type="region of interest" description="Disordered" evidence="1">
    <location>
        <begin position="16"/>
        <end position="62"/>
    </location>
</feature>
<dbReference type="Proteomes" id="UP000054485">
    <property type="component" value="Unassembled WGS sequence"/>
</dbReference>
<proteinExistence type="predicted"/>
<reference evidence="2 3" key="1">
    <citation type="submission" date="2014-04" db="EMBL/GenBank/DDBJ databases">
        <authorList>
            <consortium name="DOE Joint Genome Institute"/>
            <person name="Kuo A."/>
            <person name="Ruytinx J."/>
            <person name="Rineau F."/>
            <person name="Colpaert J."/>
            <person name="Kohler A."/>
            <person name="Nagy L.G."/>
            <person name="Floudas D."/>
            <person name="Copeland A."/>
            <person name="Barry K.W."/>
            <person name="Cichocki N."/>
            <person name="Veneault-Fourrey C."/>
            <person name="LaButti K."/>
            <person name="Lindquist E.A."/>
            <person name="Lipzen A."/>
            <person name="Lundell T."/>
            <person name="Morin E."/>
            <person name="Murat C."/>
            <person name="Sun H."/>
            <person name="Tunlid A."/>
            <person name="Henrissat B."/>
            <person name="Grigoriev I.V."/>
            <person name="Hibbett D.S."/>
            <person name="Martin F."/>
            <person name="Nordberg H.P."/>
            <person name="Cantor M.N."/>
            <person name="Hua S.X."/>
        </authorList>
    </citation>
    <scope>NUCLEOTIDE SEQUENCE [LARGE SCALE GENOMIC DNA]</scope>
    <source>
        <strain evidence="2 3">UH-Slu-Lm8-n1</strain>
    </source>
</reference>
<sequence length="62" mass="7126">MPTITCIHVHGLAHRYRRRPTVSTSRDSRDYRSHSPPAVHQATDPTDAVQVRRRCSRSRTST</sequence>
<dbReference type="HOGENOM" id="CLU_2905684_0_0_1"/>
<accession>A0A0D0A4C8</accession>
<reference evidence="3" key="2">
    <citation type="submission" date="2015-01" db="EMBL/GenBank/DDBJ databases">
        <title>Evolutionary Origins and Diversification of the Mycorrhizal Mutualists.</title>
        <authorList>
            <consortium name="DOE Joint Genome Institute"/>
            <consortium name="Mycorrhizal Genomics Consortium"/>
            <person name="Kohler A."/>
            <person name="Kuo A."/>
            <person name="Nagy L.G."/>
            <person name="Floudas D."/>
            <person name="Copeland A."/>
            <person name="Barry K.W."/>
            <person name="Cichocki N."/>
            <person name="Veneault-Fourrey C."/>
            <person name="LaButti K."/>
            <person name="Lindquist E.A."/>
            <person name="Lipzen A."/>
            <person name="Lundell T."/>
            <person name="Morin E."/>
            <person name="Murat C."/>
            <person name="Riley R."/>
            <person name="Ohm R."/>
            <person name="Sun H."/>
            <person name="Tunlid A."/>
            <person name="Henrissat B."/>
            <person name="Grigoriev I.V."/>
            <person name="Hibbett D.S."/>
            <person name="Martin F."/>
        </authorList>
    </citation>
    <scope>NUCLEOTIDE SEQUENCE [LARGE SCALE GENOMIC DNA]</scope>
    <source>
        <strain evidence="3">UH-Slu-Lm8-n1</strain>
    </source>
</reference>
<evidence type="ECO:0000256" key="1">
    <source>
        <dbReference type="SAM" id="MobiDB-lite"/>
    </source>
</evidence>
<evidence type="ECO:0000313" key="3">
    <source>
        <dbReference type="Proteomes" id="UP000054485"/>
    </source>
</evidence>
<dbReference type="InParanoid" id="A0A0D0A4C8"/>
<dbReference type="EMBL" id="KN835526">
    <property type="protein sequence ID" value="KIK36476.1"/>
    <property type="molecule type" value="Genomic_DNA"/>
</dbReference>
<protein>
    <submittedName>
        <fullName evidence="2">Uncharacterized protein</fullName>
    </submittedName>
</protein>
<organism evidence="2 3">
    <name type="scientific">Suillus luteus UH-Slu-Lm8-n1</name>
    <dbReference type="NCBI Taxonomy" id="930992"/>
    <lineage>
        <taxon>Eukaryota</taxon>
        <taxon>Fungi</taxon>
        <taxon>Dikarya</taxon>
        <taxon>Basidiomycota</taxon>
        <taxon>Agaricomycotina</taxon>
        <taxon>Agaricomycetes</taxon>
        <taxon>Agaricomycetidae</taxon>
        <taxon>Boletales</taxon>
        <taxon>Suillineae</taxon>
        <taxon>Suillaceae</taxon>
        <taxon>Suillus</taxon>
    </lineage>
</organism>
<gene>
    <name evidence="2" type="ORF">CY34DRAFT_511535</name>
</gene>
<dbReference type="AlphaFoldDB" id="A0A0D0A4C8"/>
<keyword evidence="3" id="KW-1185">Reference proteome</keyword>
<evidence type="ECO:0000313" key="2">
    <source>
        <dbReference type="EMBL" id="KIK36476.1"/>
    </source>
</evidence>